<dbReference type="PANTHER" id="PTHR28663">
    <property type="entry name" value="COILED-COIL DOMAIN-CONTAINING PROTEIN 173"/>
    <property type="match status" value="1"/>
</dbReference>
<dbReference type="InterPro" id="IPR039986">
    <property type="entry name" value="CFAP210"/>
</dbReference>
<evidence type="ECO:0000256" key="3">
    <source>
        <dbReference type="SAM" id="MobiDB-lite"/>
    </source>
</evidence>
<evidence type="ECO:0000313" key="5">
    <source>
        <dbReference type="EMBL" id="CAJ1079355.1"/>
    </source>
</evidence>
<dbReference type="Pfam" id="PF13868">
    <property type="entry name" value="TPH"/>
    <property type="match status" value="1"/>
</dbReference>
<dbReference type="Proteomes" id="UP001178508">
    <property type="component" value="Chromosome 18"/>
</dbReference>
<dbReference type="PANTHER" id="PTHR28663:SF1">
    <property type="entry name" value="CILIA- AND FLAGELLA- ASSOCIATED PROTEIN 210"/>
    <property type="match status" value="1"/>
</dbReference>
<evidence type="ECO:0000259" key="4">
    <source>
        <dbReference type="Pfam" id="PF13868"/>
    </source>
</evidence>
<gene>
    <name evidence="5" type="ORF">XNOV1_A004349</name>
</gene>
<dbReference type="EMBL" id="OY660881">
    <property type="protein sequence ID" value="CAJ1079355.1"/>
    <property type="molecule type" value="Genomic_DNA"/>
</dbReference>
<evidence type="ECO:0000256" key="2">
    <source>
        <dbReference type="SAM" id="Coils"/>
    </source>
</evidence>
<dbReference type="GO" id="GO:0005879">
    <property type="term" value="C:axonemal microtubule"/>
    <property type="evidence" value="ECO:0007669"/>
    <property type="project" value="TreeGrafter"/>
</dbReference>
<proteinExistence type="predicted"/>
<evidence type="ECO:0000256" key="1">
    <source>
        <dbReference type="ARBA" id="ARBA00023054"/>
    </source>
</evidence>
<organism evidence="5 6">
    <name type="scientific">Xyrichtys novacula</name>
    <name type="common">Pearly razorfish</name>
    <name type="synonym">Hemipteronotus novacula</name>
    <dbReference type="NCBI Taxonomy" id="13765"/>
    <lineage>
        <taxon>Eukaryota</taxon>
        <taxon>Metazoa</taxon>
        <taxon>Chordata</taxon>
        <taxon>Craniata</taxon>
        <taxon>Vertebrata</taxon>
        <taxon>Euteleostomi</taxon>
        <taxon>Actinopterygii</taxon>
        <taxon>Neopterygii</taxon>
        <taxon>Teleostei</taxon>
        <taxon>Neoteleostei</taxon>
        <taxon>Acanthomorphata</taxon>
        <taxon>Eupercaria</taxon>
        <taxon>Labriformes</taxon>
        <taxon>Labridae</taxon>
        <taxon>Xyrichtys</taxon>
    </lineage>
</organism>
<keyword evidence="6" id="KW-1185">Reference proteome</keyword>
<reference evidence="5" key="1">
    <citation type="submission" date="2023-08" db="EMBL/GenBank/DDBJ databases">
        <authorList>
            <person name="Alioto T."/>
            <person name="Alioto T."/>
            <person name="Gomez Garrido J."/>
        </authorList>
    </citation>
    <scope>NUCLEOTIDE SEQUENCE</scope>
</reference>
<protein>
    <submittedName>
        <fullName evidence="5">Coiled-coil domain-containing protein 173</fullName>
    </submittedName>
</protein>
<dbReference type="InterPro" id="IPR043597">
    <property type="entry name" value="TPH_dom"/>
</dbReference>
<feature type="coiled-coil region" evidence="2">
    <location>
        <begin position="304"/>
        <end position="449"/>
    </location>
</feature>
<accession>A0AAV1H007</accession>
<feature type="coiled-coil region" evidence="2">
    <location>
        <begin position="43"/>
        <end position="132"/>
    </location>
</feature>
<keyword evidence="1 2" id="KW-0175">Coiled coil</keyword>
<dbReference type="AlphaFoldDB" id="A0AAV1H007"/>
<feature type="domain" description="Trichohyalin-plectin-homology" evidence="4">
    <location>
        <begin position="134"/>
        <end position="483"/>
    </location>
</feature>
<evidence type="ECO:0000313" key="6">
    <source>
        <dbReference type="Proteomes" id="UP001178508"/>
    </source>
</evidence>
<feature type="region of interest" description="Disordered" evidence="3">
    <location>
        <begin position="1"/>
        <end position="26"/>
    </location>
</feature>
<name>A0AAV1H007_XYRNO</name>
<sequence length="548" mass="65175">MASVAQHGRRRGSSRRVVSADDANKMIQPPDLQQIAVLSKSEWRRIQDELNQVNREKDRMREEARQREKLHMQSKEVVKTWSNTIAGQRQKKLEAKKIREQIEEEKRKQIDKEEAEYQEQRKKEAIEKAKTQMYYQTDRVKGLHRALLLTEVLKEREAQIELKQRIQSASKDVDKKFTDIEKTREVEALRKEKEKALEKNLERQTVVEDLKNQIKEKKLFKEQEKLEDKKEGEKIQQLRELYLLEQRMEGEQEEKKRKDLMQAHLEHLTNRDLIRAADVQKQEAEDKQRTLFLAAKQKMIKLRKDREKELFNEAQERRERIMDKLTVRKQEQTTDEEERIAKAVAEQEAKQARQQQEENEKRTKMLESIAAHRELTIKEKEQRDKMDEQITRERLEAKKEADRIFSEKQQLKAQKIREDERKLKDFIAAQMAEREAKDQRLRKEEFEFEAKKMELIAEEDRQFQQYSLQVINEAAAAERNVLPLVKAAREGFGGGHGPVYGGVRPRYLVQDCTGVQMPKYVSGVTQDIKKLHEAVDIQDAKRRLGFTW</sequence>